<accession>A0A180FZ23</accession>
<feature type="compositionally biased region" description="Pro residues" evidence="1">
    <location>
        <begin position="44"/>
        <end position="54"/>
    </location>
</feature>
<feature type="non-terminal residue" evidence="2">
    <location>
        <position position="1"/>
    </location>
</feature>
<reference evidence="3" key="4">
    <citation type="submission" date="2025-05" db="UniProtKB">
        <authorList>
            <consortium name="EnsemblFungi"/>
        </authorList>
    </citation>
    <scope>IDENTIFICATION</scope>
    <source>
        <strain evidence="3">isolate 1-1 / race 1 (BBBD)</strain>
    </source>
</reference>
<proteinExistence type="predicted"/>
<feature type="compositionally biased region" description="Low complexity" evidence="1">
    <location>
        <begin position="24"/>
        <end position="43"/>
    </location>
</feature>
<evidence type="ECO:0000313" key="3">
    <source>
        <dbReference type="EnsemblFungi" id="PTTG_30462-t43_1-p1"/>
    </source>
</evidence>
<reference evidence="2" key="1">
    <citation type="submission" date="2009-11" db="EMBL/GenBank/DDBJ databases">
        <authorList>
            <consortium name="The Broad Institute Genome Sequencing Platform"/>
            <person name="Ward D."/>
            <person name="Feldgarden M."/>
            <person name="Earl A."/>
            <person name="Young S.K."/>
            <person name="Zeng Q."/>
            <person name="Koehrsen M."/>
            <person name="Alvarado L."/>
            <person name="Berlin A."/>
            <person name="Bochicchio J."/>
            <person name="Borenstein D."/>
            <person name="Chapman S.B."/>
            <person name="Chen Z."/>
            <person name="Engels R."/>
            <person name="Freedman E."/>
            <person name="Gellesch M."/>
            <person name="Goldberg J."/>
            <person name="Griggs A."/>
            <person name="Gujja S."/>
            <person name="Heilman E."/>
            <person name="Heiman D."/>
            <person name="Hepburn T."/>
            <person name="Howarth C."/>
            <person name="Jen D."/>
            <person name="Larson L."/>
            <person name="Lewis B."/>
            <person name="Mehta T."/>
            <person name="Park D."/>
            <person name="Pearson M."/>
            <person name="Roberts A."/>
            <person name="Saif S."/>
            <person name="Shea T."/>
            <person name="Shenoy N."/>
            <person name="Sisk P."/>
            <person name="Stolte C."/>
            <person name="Sykes S."/>
            <person name="Thomson T."/>
            <person name="Walk T."/>
            <person name="White J."/>
            <person name="Yandava C."/>
            <person name="Izard J."/>
            <person name="Baranova O.V."/>
            <person name="Blanton J.M."/>
            <person name="Tanner A.C."/>
            <person name="Dewhirst F.E."/>
            <person name="Haas B."/>
            <person name="Nusbaum C."/>
            <person name="Birren B."/>
        </authorList>
    </citation>
    <scope>NUCLEOTIDE SEQUENCE [LARGE SCALE GENOMIC DNA]</scope>
    <source>
        <strain evidence="2">1-1 BBBD Race 1</strain>
    </source>
</reference>
<reference evidence="2" key="2">
    <citation type="submission" date="2016-05" db="EMBL/GenBank/DDBJ databases">
        <title>Comparative analysis highlights variable genome content of wheat rusts and divergence of the mating loci.</title>
        <authorList>
            <person name="Cuomo C.A."/>
            <person name="Bakkeren G."/>
            <person name="Szabo L."/>
            <person name="Khalil H."/>
            <person name="Joly D."/>
            <person name="Goldberg J."/>
            <person name="Young S."/>
            <person name="Zeng Q."/>
            <person name="Fellers J."/>
        </authorList>
    </citation>
    <scope>NUCLEOTIDE SEQUENCE [LARGE SCALE GENOMIC DNA]</scope>
    <source>
        <strain evidence="2">1-1 BBBD Race 1</strain>
    </source>
</reference>
<evidence type="ECO:0000256" key="1">
    <source>
        <dbReference type="SAM" id="MobiDB-lite"/>
    </source>
</evidence>
<dbReference type="AlphaFoldDB" id="A0A180FZ23"/>
<sequence>LEPRDTAAPGRTTSPSGHPPARPAPTSSASSTPLKSPVKAAMADPPPPGPPDARPGPDEDIARIQRVIGALAAPTAAPDSPVAPPPAPALSDAVLALDTDAHLARFFARHTHALLRPPSPGLPGLPASPAARALARTIQTLQDDHPLFDDGFLRLCSRSLLGLQ</sequence>
<protein>
    <submittedName>
        <fullName evidence="2 3">Uncharacterized protein</fullName>
    </submittedName>
</protein>
<keyword evidence="4" id="KW-1185">Reference proteome</keyword>
<evidence type="ECO:0000313" key="2">
    <source>
        <dbReference type="EMBL" id="OAV85522.1"/>
    </source>
</evidence>
<dbReference type="EMBL" id="ADAS02003896">
    <property type="protein sequence ID" value="OAV85522.1"/>
    <property type="molecule type" value="Genomic_DNA"/>
</dbReference>
<reference evidence="3 4" key="3">
    <citation type="journal article" date="2017" name="G3 (Bethesda)">
        <title>Comparative analysis highlights variable genome content of wheat rusts and divergence of the mating loci.</title>
        <authorList>
            <person name="Cuomo C.A."/>
            <person name="Bakkeren G."/>
            <person name="Khalil H.B."/>
            <person name="Panwar V."/>
            <person name="Joly D."/>
            <person name="Linning R."/>
            <person name="Sakthikumar S."/>
            <person name="Song X."/>
            <person name="Adiconis X."/>
            <person name="Fan L."/>
            <person name="Goldberg J.M."/>
            <person name="Levin J.Z."/>
            <person name="Young S."/>
            <person name="Zeng Q."/>
            <person name="Anikster Y."/>
            <person name="Bruce M."/>
            <person name="Wang M."/>
            <person name="Yin C."/>
            <person name="McCallum B."/>
            <person name="Szabo L.J."/>
            <person name="Hulbert S."/>
            <person name="Chen X."/>
            <person name="Fellers J.P."/>
        </authorList>
    </citation>
    <scope>NUCLEOTIDE SEQUENCE</scope>
    <source>
        <strain evidence="3">isolate 1-1 / race 1 (BBBD)</strain>
        <strain evidence="4">Isolate 1-1 / race 1 (BBBD)</strain>
    </source>
</reference>
<feature type="region of interest" description="Disordered" evidence="1">
    <location>
        <begin position="1"/>
        <end position="87"/>
    </location>
</feature>
<gene>
    <name evidence="2" type="ORF">PTTG_30462</name>
</gene>
<organism evidence="2">
    <name type="scientific">Puccinia triticina (isolate 1-1 / race 1 (BBBD))</name>
    <name type="common">Brown leaf rust fungus</name>
    <dbReference type="NCBI Taxonomy" id="630390"/>
    <lineage>
        <taxon>Eukaryota</taxon>
        <taxon>Fungi</taxon>
        <taxon>Dikarya</taxon>
        <taxon>Basidiomycota</taxon>
        <taxon>Pucciniomycotina</taxon>
        <taxon>Pucciniomycetes</taxon>
        <taxon>Pucciniales</taxon>
        <taxon>Pucciniaceae</taxon>
        <taxon>Puccinia</taxon>
    </lineage>
</organism>
<dbReference type="Proteomes" id="UP000005240">
    <property type="component" value="Unassembled WGS sequence"/>
</dbReference>
<name>A0A180FZ23_PUCT1</name>
<evidence type="ECO:0000313" key="4">
    <source>
        <dbReference type="Proteomes" id="UP000005240"/>
    </source>
</evidence>
<dbReference type="VEuPathDB" id="FungiDB:PTTG_30462"/>
<dbReference type="EnsemblFungi" id="PTTG_30462-t43_1">
    <property type="protein sequence ID" value="PTTG_30462-t43_1-p1"/>
    <property type="gene ID" value="PTTG_30462"/>
</dbReference>